<dbReference type="Proteomes" id="UP000267469">
    <property type="component" value="Unassembled WGS sequence"/>
</dbReference>
<name>A0A3N0EJL1_SINP1</name>
<dbReference type="RefSeq" id="WP_123215715.1">
    <property type="nucleotide sequence ID" value="NZ_RJTM01000064.1"/>
</dbReference>
<evidence type="ECO:0000259" key="1">
    <source>
        <dbReference type="Pfam" id="PF20033"/>
    </source>
</evidence>
<evidence type="ECO:0000313" key="3">
    <source>
        <dbReference type="Proteomes" id="UP000267469"/>
    </source>
</evidence>
<accession>A0A3N0EJL1</accession>
<dbReference type="InterPro" id="IPR045497">
    <property type="entry name" value="DUF6438"/>
</dbReference>
<dbReference type="EMBL" id="RJTM01000064">
    <property type="protein sequence ID" value="RNL88086.1"/>
    <property type="molecule type" value="Genomic_DNA"/>
</dbReference>
<gene>
    <name evidence="2" type="ORF">ED312_09205</name>
</gene>
<keyword evidence="3" id="KW-1185">Reference proteome</keyword>
<organism evidence="2 3">
    <name type="scientific">Sinomicrobium pectinilyticum</name>
    <dbReference type="NCBI Taxonomy" id="1084421"/>
    <lineage>
        <taxon>Bacteria</taxon>
        <taxon>Pseudomonadati</taxon>
        <taxon>Bacteroidota</taxon>
        <taxon>Flavobacteriia</taxon>
        <taxon>Flavobacteriales</taxon>
        <taxon>Flavobacteriaceae</taxon>
        <taxon>Sinomicrobium</taxon>
    </lineage>
</organism>
<protein>
    <recommendedName>
        <fullName evidence="1">DUF6438 domain-containing protein</fullName>
    </recommendedName>
</protein>
<dbReference type="OrthoDB" id="7172369at2"/>
<dbReference type="Pfam" id="PF20033">
    <property type="entry name" value="DUF6438"/>
    <property type="match status" value="1"/>
</dbReference>
<comment type="caution">
    <text evidence="2">The sequence shown here is derived from an EMBL/GenBank/DDBJ whole genome shotgun (WGS) entry which is preliminary data.</text>
</comment>
<sequence>MKKLFALAILFISVLSCQHDGKKTAYKKNIQGDWVTDFVKNDANKPFYIFSFQDTLCSYLYPSGAYSGFTTNSDTLVISERIQRRGDKVSGGEEKYHFRILELDDSNLVLTPVTKSTLELLGTSGEGSDTIHLKKMPAKNNAGIKRIGFYSGPCFGVCPSMYLEIDSAGNILFNGLRYTEKEGLFAGKIPSPELKQILRRVHNIDLDNLKKEYAARWTDDQACRIKIETDENTYETSVYGFDKEPVALRILFHKLMETYKTARLKQDSTIIEKFAFPEFQQSGFPTPPERDSNSITLH</sequence>
<proteinExistence type="predicted"/>
<reference evidence="2 3" key="1">
    <citation type="submission" date="2018-10" db="EMBL/GenBank/DDBJ databases">
        <title>Sinomicrobium pectinilyticum sp. nov., a pectinase-producing bacterium isolated from alkaline and saline soil, and emended description of the genus Sinomicrobium.</title>
        <authorList>
            <person name="Cheng B."/>
            <person name="Li C."/>
            <person name="Lai Q."/>
            <person name="Du M."/>
            <person name="Shao Z."/>
            <person name="Xu P."/>
            <person name="Yang C."/>
        </authorList>
    </citation>
    <scope>NUCLEOTIDE SEQUENCE [LARGE SCALE GENOMIC DNA]</scope>
    <source>
        <strain evidence="2 3">5DNS001</strain>
    </source>
</reference>
<evidence type="ECO:0000313" key="2">
    <source>
        <dbReference type="EMBL" id="RNL88086.1"/>
    </source>
</evidence>
<feature type="domain" description="DUF6438" evidence="1">
    <location>
        <begin position="146"/>
        <end position="257"/>
    </location>
</feature>
<dbReference type="PROSITE" id="PS51257">
    <property type="entry name" value="PROKAR_LIPOPROTEIN"/>
    <property type="match status" value="1"/>
</dbReference>
<dbReference type="AlphaFoldDB" id="A0A3N0EJL1"/>